<proteinExistence type="predicted"/>
<protein>
    <submittedName>
        <fullName evidence="1">Uncharacterized protein</fullName>
    </submittedName>
</protein>
<name>A0ABX7P7I9_9BACT</name>
<dbReference type="EMBL" id="CP071090">
    <property type="protein sequence ID" value="QSQ26428.1"/>
    <property type="molecule type" value="Genomic_DNA"/>
</dbReference>
<evidence type="ECO:0000313" key="2">
    <source>
        <dbReference type="Proteomes" id="UP000662747"/>
    </source>
</evidence>
<reference evidence="1 2" key="1">
    <citation type="submission" date="2021-02" db="EMBL/GenBank/DDBJ databases">
        <title>De Novo genome assembly of isolated myxobacteria.</title>
        <authorList>
            <person name="Stevens D.C."/>
        </authorList>
    </citation>
    <scope>NUCLEOTIDE SEQUENCE [LARGE SCALE GENOMIC DNA]</scope>
    <source>
        <strain evidence="2">SCPEA02</strain>
    </source>
</reference>
<dbReference type="Proteomes" id="UP000662747">
    <property type="component" value="Chromosome"/>
</dbReference>
<gene>
    <name evidence="1" type="ORF">JY651_16505</name>
</gene>
<keyword evidence="2" id="KW-1185">Reference proteome</keyword>
<accession>A0ABX7P7I9</accession>
<dbReference type="RefSeq" id="WP_206727975.1">
    <property type="nucleotide sequence ID" value="NZ_CP071090.1"/>
</dbReference>
<sequence>MFEIAFWVLSYALRRLLGKAADLLAGQQVYRDERLYQVFQHKPEIATQLPFAGAVPAQD</sequence>
<organism evidence="1 2">
    <name type="scientific">Pyxidicoccus parkwayensis</name>
    <dbReference type="NCBI Taxonomy" id="2813578"/>
    <lineage>
        <taxon>Bacteria</taxon>
        <taxon>Pseudomonadati</taxon>
        <taxon>Myxococcota</taxon>
        <taxon>Myxococcia</taxon>
        <taxon>Myxococcales</taxon>
        <taxon>Cystobacterineae</taxon>
        <taxon>Myxococcaceae</taxon>
        <taxon>Pyxidicoccus</taxon>
    </lineage>
</organism>
<evidence type="ECO:0000313" key="1">
    <source>
        <dbReference type="EMBL" id="QSQ26428.1"/>
    </source>
</evidence>